<feature type="domain" description="PPIase cyclophilin-type" evidence="2">
    <location>
        <begin position="268"/>
        <end position="524"/>
    </location>
</feature>
<sequence length="526" mass="59133">MEIFLPARPVFVPSLDARPSALTRARLPTGPARAPDGASVDPPAAGLAAGAAVGLAAALLPAGRRSRRGRSARRAEIKPGPIGPSGLEPEPTPPRLRDMQVQVLDGVDEVEKDTSARPRGASTDPDKTYFWKMSQDKRTIDVIVPLEDWVGKNDVVYRLGEDHPDPQRGPLLQLGYRYTDEAGTMKEKLVLNGNILNNINKRDCFWTMEDMAGVNCLSLTLRRPSMMRTRHDPTLGTERIEERLEPQTWDALLHEERIKPKVTSRIFFELSDIDGDKLGRVEFGLFGEDLPKTVKNFLGLVTGEYEDDDGNTQKSAYHLKSNKFHSVRKNHFMGAGNPGLDIVKIKMDPDELKEYLAFYENFKMTPRKVGKIERGWTLRWGADLGTPRDATGKPRREGEAMDGNNEDELEEVRTVMRMLDKKGEGAEFYFNRPEWNKGVDVTGTVFPAESFKVPHMKRGMLSMDRNEENDTQGSCFFITLKEYPEMDKRWVCFGEVLTGLEVLEHIEEEYAGAPKRIVIADCGLVD</sequence>
<feature type="compositionally biased region" description="Basic and acidic residues" evidence="1">
    <location>
        <begin position="390"/>
        <end position="399"/>
    </location>
</feature>
<dbReference type="Proteomes" id="UP001189429">
    <property type="component" value="Unassembled WGS sequence"/>
</dbReference>
<evidence type="ECO:0000313" key="3">
    <source>
        <dbReference type="EMBL" id="CAK0895631.1"/>
    </source>
</evidence>
<feature type="region of interest" description="Disordered" evidence="1">
    <location>
        <begin position="385"/>
        <end position="407"/>
    </location>
</feature>
<keyword evidence="4" id="KW-1185">Reference proteome</keyword>
<dbReference type="EMBL" id="CAUYUJ010020065">
    <property type="protein sequence ID" value="CAK0895631.1"/>
    <property type="molecule type" value="Genomic_DNA"/>
</dbReference>
<dbReference type="Gene3D" id="2.60.40.790">
    <property type="match status" value="1"/>
</dbReference>
<dbReference type="PANTHER" id="PTHR11071">
    <property type="entry name" value="PEPTIDYL-PROLYL CIS-TRANS ISOMERASE"/>
    <property type="match status" value="1"/>
</dbReference>
<accession>A0ABN9XBW3</accession>
<evidence type="ECO:0000256" key="1">
    <source>
        <dbReference type="SAM" id="MobiDB-lite"/>
    </source>
</evidence>
<reference evidence="3" key="1">
    <citation type="submission" date="2023-10" db="EMBL/GenBank/DDBJ databases">
        <authorList>
            <person name="Chen Y."/>
            <person name="Shah S."/>
            <person name="Dougan E. K."/>
            <person name="Thang M."/>
            <person name="Chan C."/>
        </authorList>
    </citation>
    <scope>NUCLEOTIDE SEQUENCE [LARGE SCALE GENOMIC DNA]</scope>
</reference>
<dbReference type="Gene3D" id="2.40.100.10">
    <property type="entry name" value="Cyclophilin-like"/>
    <property type="match status" value="1"/>
</dbReference>
<dbReference type="Pfam" id="PF00160">
    <property type="entry name" value="Pro_isomerase"/>
    <property type="match status" value="2"/>
</dbReference>
<feature type="region of interest" description="Disordered" evidence="1">
    <location>
        <begin position="64"/>
        <end position="95"/>
    </location>
</feature>
<protein>
    <recommendedName>
        <fullName evidence="2">PPIase cyclophilin-type domain-containing protein</fullName>
    </recommendedName>
</protein>
<dbReference type="SUPFAM" id="SSF50891">
    <property type="entry name" value="Cyclophilin-like"/>
    <property type="match status" value="2"/>
</dbReference>
<name>A0ABN9XBW3_9DINO</name>
<proteinExistence type="predicted"/>
<dbReference type="InterPro" id="IPR008978">
    <property type="entry name" value="HSP20-like_chaperone"/>
</dbReference>
<comment type="caution">
    <text evidence="3">The sequence shown here is derived from an EMBL/GenBank/DDBJ whole genome shotgun (WGS) entry which is preliminary data.</text>
</comment>
<dbReference type="InterPro" id="IPR029000">
    <property type="entry name" value="Cyclophilin-like_dom_sf"/>
</dbReference>
<dbReference type="InterPro" id="IPR002130">
    <property type="entry name" value="Cyclophilin-type_PPIase_dom"/>
</dbReference>
<gene>
    <name evidence="3" type="ORF">PCOR1329_LOCUS74325</name>
</gene>
<evidence type="ECO:0000313" key="4">
    <source>
        <dbReference type="Proteomes" id="UP001189429"/>
    </source>
</evidence>
<evidence type="ECO:0000259" key="2">
    <source>
        <dbReference type="PROSITE" id="PS50072"/>
    </source>
</evidence>
<dbReference type="PANTHER" id="PTHR11071:SF561">
    <property type="entry name" value="PEPTIDYL-PROLYL CIS-TRANS ISOMERASE D-RELATED"/>
    <property type="match status" value="1"/>
</dbReference>
<dbReference type="PROSITE" id="PS50072">
    <property type="entry name" value="CSA_PPIASE_2"/>
    <property type="match status" value="1"/>
</dbReference>
<organism evidence="3 4">
    <name type="scientific">Prorocentrum cordatum</name>
    <dbReference type="NCBI Taxonomy" id="2364126"/>
    <lineage>
        <taxon>Eukaryota</taxon>
        <taxon>Sar</taxon>
        <taxon>Alveolata</taxon>
        <taxon>Dinophyceae</taxon>
        <taxon>Prorocentrales</taxon>
        <taxon>Prorocentraceae</taxon>
        <taxon>Prorocentrum</taxon>
    </lineage>
</organism>